<dbReference type="Proteomes" id="UP001521184">
    <property type="component" value="Unassembled WGS sequence"/>
</dbReference>
<evidence type="ECO:0000313" key="2">
    <source>
        <dbReference type="EMBL" id="KAL1637650.1"/>
    </source>
</evidence>
<keyword evidence="3" id="KW-1185">Reference proteome</keyword>
<feature type="region of interest" description="Disordered" evidence="1">
    <location>
        <begin position="271"/>
        <end position="305"/>
    </location>
</feature>
<feature type="non-terminal residue" evidence="2">
    <location>
        <position position="338"/>
    </location>
</feature>
<feature type="region of interest" description="Disordered" evidence="1">
    <location>
        <begin position="34"/>
        <end position="163"/>
    </location>
</feature>
<reference evidence="2 3" key="1">
    <citation type="journal article" date="2023" name="Plant Dis.">
        <title>First Report of Diplodia intermedia Causing Canker and Dieback Diseases on Apple Trees in Canada.</title>
        <authorList>
            <person name="Ellouze W."/>
            <person name="Ilyukhin E."/>
            <person name="Sulman M."/>
            <person name="Ali S."/>
        </authorList>
    </citation>
    <scope>NUCLEOTIDE SEQUENCE [LARGE SCALE GENOMIC DNA]</scope>
    <source>
        <strain evidence="2 3">M45-28</strain>
    </source>
</reference>
<organism evidence="2 3">
    <name type="scientific">Diplodia intermedia</name>
    <dbReference type="NCBI Taxonomy" id="856260"/>
    <lineage>
        <taxon>Eukaryota</taxon>
        <taxon>Fungi</taxon>
        <taxon>Dikarya</taxon>
        <taxon>Ascomycota</taxon>
        <taxon>Pezizomycotina</taxon>
        <taxon>Dothideomycetes</taxon>
        <taxon>Dothideomycetes incertae sedis</taxon>
        <taxon>Botryosphaeriales</taxon>
        <taxon>Botryosphaeriaceae</taxon>
        <taxon>Diplodia</taxon>
    </lineage>
</organism>
<feature type="compositionally biased region" description="Polar residues" evidence="1">
    <location>
        <begin position="151"/>
        <end position="161"/>
    </location>
</feature>
<gene>
    <name evidence="2" type="ORF">SLS58_009180</name>
</gene>
<feature type="compositionally biased region" description="Polar residues" evidence="1">
    <location>
        <begin position="78"/>
        <end position="107"/>
    </location>
</feature>
<proteinExistence type="predicted"/>
<dbReference type="EMBL" id="JAKEKT020000086">
    <property type="protein sequence ID" value="KAL1637650.1"/>
    <property type="molecule type" value="Genomic_DNA"/>
</dbReference>
<name>A0ABR3TDQ4_9PEZI</name>
<feature type="compositionally biased region" description="Low complexity" evidence="1">
    <location>
        <begin position="272"/>
        <end position="288"/>
    </location>
</feature>
<protein>
    <submittedName>
        <fullName evidence="2">Uncharacterized protein</fullName>
    </submittedName>
</protein>
<accession>A0ABR3TDQ4</accession>
<evidence type="ECO:0000256" key="1">
    <source>
        <dbReference type="SAM" id="MobiDB-lite"/>
    </source>
</evidence>
<comment type="caution">
    <text evidence="2">The sequence shown here is derived from an EMBL/GenBank/DDBJ whole genome shotgun (WGS) entry which is preliminary data.</text>
</comment>
<sequence>MDQTTNMNPTSDLDANYEVEKDYDSDATVEDVNANNAPIAPPATSTVNNRPTAGGVSSGSNMPPYGTFPVRNEPVAGATQSMTNMPPPATFTTSKEPVAGSTQTSTKMPPLGTFTVRDNSVTSGKQKRKRNSTPVPGTSKFPAQPGRFASLHTTQPGTSMPPSADFSTGDGDIAGAAQLLDAIPTLILPPSDAYHPAPGGMQSAFTMPPAPIVFPVHDPMISGMDDTDPATSNMVEGNLFGPTVFPVHDPMISGMADTDPTASNMVQGNLFASSTPAPAASSNSTPVNAGGGGGEQPPANPNADQAENTVTYADFTITGTLNPNAPNTTLYWKWEVLR</sequence>
<evidence type="ECO:0000313" key="3">
    <source>
        <dbReference type="Proteomes" id="UP001521184"/>
    </source>
</evidence>